<evidence type="ECO:0000256" key="5">
    <source>
        <dbReference type="ARBA" id="ARBA00023136"/>
    </source>
</evidence>
<dbReference type="Proteomes" id="UP001589693">
    <property type="component" value="Unassembled WGS sequence"/>
</dbReference>
<dbReference type="InterPro" id="IPR051598">
    <property type="entry name" value="TSUP/Inactive_protease-like"/>
</dbReference>
<dbReference type="PANTHER" id="PTHR43701:SF2">
    <property type="entry name" value="MEMBRANE TRANSPORTER PROTEIN YJNA-RELATED"/>
    <property type="match status" value="1"/>
</dbReference>
<dbReference type="RefSeq" id="WP_377852733.1">
    <property type="nucleotide sequence ID" value="NZ_JBHLZU010000012.1"/>
</dbReference>
<evidence type="ECO:0000256" key="3">
    <source>
        <dbReference type="ARBA" id="ARBA00022692"/>
    </source>
</evidence>
<accession>A0ABV6A0F2</accession>
<comment type="similarity">
    <text evidence="2 6">Belongs to the 4-toluene sulfonate uptake permease (TSUP) (TC 2.A.102) family.</text>
</comment>
<dbReference type="EMBL" id="JBHLZU010000012">
    <property type="protein sequence ID" value="MFB9905431.1"/>
    <property type="molecule type" value="Genomic_DNA"/>
</dbReference>
<keyword evidence="3 6" id="KW-0812">Transmembrane</keyword>
<gene>
    <name evidence="7" type="ORF">ACFFQA_15970</name>
</gene>
<feature type="transmembrane region" description="Helical" evidence="6">
    <location>
        <begin position="40"/>
        <end position="62"/>
    </location>
</feature>
<keyword evidence="8" id="KW-1185">Reference proteome</keyword>
<proteinExistence type="inferred from homology"/>
<evidence type="ECO:0000313" key="8">
    <source>
        <dbReference type="Proteomes" id="UP001589693"/>
    </source>
</evidence>
<dbReference type="Pfam" id="PF01925">
    <property type="entry name" value="TauE"/>
    <property type="match status" value="1"/>
</dbReference>
<evidence type="ECO:0000256" key="2">
    <source>
        <dbReference type="ARBA" id="ARBA00009142"/>
    </source>
</evidence>
<feature type="transmembrane region" description="Helical" evidence="6">
    <location>
        <begin position="179"/>
        <end position="200"/>
    </location>
</feature>
<organism evidence="7 8">
    <name type="scientific">Allokutzneria oryzae</name>
    <dbReference type="NCBI Taxonomy" id="1378989"/>
    <lineage>
        <taxon>Bacteria</taxon>
        <taxon>Bacillati</taxon>
        <taxon>Actinomycetota</taxon>
        <taxon>Actinomycetes</taxon>
        <taxon>Pseudonocardiales</taxon>
        <taxon>Pseudonocardiaceae</taxon>
        <taxon>Allokutzneria</taxon>
    </lineage>
</organism>
<dbReference type="InterPro" id="IPR002781">
    <property type="entry name" value="TM_pro_TauE-like"/>
</dbReference>
<sequence length="262" mass="25944">MTAAVVAALGLGAVIGVLLGVFGGGGSILAVPALVYGVGLPLSAAVPTSLLVVGISSAVAVLPRLRARQVRWRIAAVVGTVGAAAALGGTAVNRLLDPRVVLLGFAVVMIIAGARMLRDDDHAGGDCALPGSEVNWRSCLPKSIGVGVVVGFLTGLFGVGGGFLIIPALVVLLGLPAPVATGTSLVVIVLNSAAGFAAHIGEVELDYSLAGAFALAAVVGALAAGHLAIRLPADRLRRGFAYLVFAVAVFVAVQVLINPATA</sequence>
<feature type="transmembrane region" description="Helical" evidence="6">
    <location>
        <begin position="240"/>
        <end position="257"/>
    </location>
</feature>
<keyword evidence="6" id="KW-1003">Cell membrane</keyword>
<dbReference type="PANTHER" id="PTHR43701">
    <property type="entry name" value="MEMBRANE TRANSPORTER PROTEIN MJ0441-RELATED"/>
    <property type="match status" value="1"/>
</dbReference>
<name>A0ABV6A0F2_9PSEU</name>
<feature type="transmembrane region" description="Helical" evidence="6">
    <location>
        <begin position="74"/>
        <end position="92"/>
    </location>
</feature>
<feature type="transmembrane region" description="Helical" evidence="6">
    <location>
        <begin position="98"/>
        <end position="117"/>
    </location>
</feature>
<comment type="caution">
    <text evidence="7">The sequence shown here is derived from an EMBL/GenBank/DDBJ whole genome shotgun (WGS) entry which is preliminary data.</text>
</comment>
<protein>
    <recommendedName>
        <fullName evidence="6">Probable membrane transporter protein</fullName>
    </recommendedName>
</protein>
<keyword evidence="5 6" id="KW-0472">Membrane</keyword>
<evidence type="ECO:0000256" key="1">
    <source>
        <dbReference type="ARBA" id="ARBA00004141"/>
    </source>
</evidence>
<evidence type="ECO:0000313" key="7">
    <source>
        <dbReference type="EMBL" id="MFB9905431.1"/>
    </source>
</evidence>
<comment type="subcellular location">
    <subcellularLocation>
        <location evidence="6">Cell membrane</location>
        <topology evidence="6">Multi-pass membrane protein</topology>
    </subcellularLocation>
    <subcellularLocation>
        <location evidence="1">Membrane</location>
        <topology evidence="1">Multi-pass membrane protein</topology>
    </subcellularLocation>
</comment>
<reference evidence="7 8" key="1">
    <citation type="submission" date="2024-09" db="EMBL/GenBank/DDBJ databases">
        <authorList>
            <person name="Sun Q."/>
            <person name="Mori K."/>
        </authorList>
    </citation>
    <scope>NUCLEOTIDE SEQUENCE [LARGE SCALE GENOMIC DNA]</scope>
    <source>
        <strain evidence="7 8">TBRC 7907</strain>
    </source>
</reference>
<keyword evidence="4 6" id="KW-1133">Transmembrane helix</keyword>
<evidence type="ECO:0000256" key="4">
    <source>
        <dbReference type="ARBA" id="ARBA00022989"/>
    </source>
</evidence>
<evidence type="ECO:0000256" key="6">
    <source>
        <dbReference type="RuleBase" id="RU363041"/>
    </source>
</evidence>
<feature type="transmembrane region" description="Helical" evidence="6">
    <location>
        <begin position="146"/>
        <end position="173"/>
    </location>
</feature>
<feature type="transmembrane region" description="Helical" evidence="6">
    <location>
        <begin position="207"/>
        <end position="228"/>
    </location>
</feature>